<dbReference type="EMBL" id="JACMSC010000007">
    <property type="protein sequence ID" value="KAG6515183.1"/>
    <property type="molecule type" value="Genomic_DNA"/>
</dbReference>
<evidence type="ECO:0000256" key="1">
    <source>
        <dbReference type="SAM" id="MobiDB-lite"/>
    </source>
</evidence>
<dbReference type="PANTHER" id="PTHR13318">
    <property type="entry name" value="PARTNER OF PAIRED, ISOFORM B-RELATED"/>
    <property type="match status" value="1"/>
</dbReference>
<evidence type="ECO:0000313" key="3">
    <source>
        <dbReference type="EMBL" id="KAG6515183.1"/>
    </source>
</evidence>
<name>A0A8J5GV74_ZINOF</name>
<dbReference type="Gene3D" id="3.80.10.10">
    <property type="entry name" value="Ribonuclease Inhibitor"/>
    <property type="match status" value="2"/>
</dbReference>
<dbReference type="Proteomes" id="UP000734854">
    <property type="component" value="Unassembled WGS sequence"/>
</dbReference>
<dbReference type="GO" id="GO:0019005">
    <property type="term" value="C:SCF ubiquitin ligase complex"/>
    <property type="evidence" value="ECO:0007669"/>
    <property type="project" value="TreeGrafter"/>
</dbReference>
<accession>A0A8J5GV74</accession>
<keyword evidence="4" id="KW-1185">Reference proteome</keyword>
<dbReference type="InterPro" id="IPR055411">
    <property type="entry name" value="LRR_FXL15/At3g58940/PEG3-like"/>
</dbReference>
<gene>
    <name evidence="3" type="ORF">ZIOFF_025568</name>
</gene>
<evidence type="ECO:0000259" key="2">
    <source>
        <dbReference type="Pfam" id="PF24758"/>
    </source>
</evidence>
<dbReference type="AlphaFoldDB" id="A0A8J5GV74"/>
<evidence type="ECO:0000313" key="4">
    <source>
        <dbReference type="Proteomes" id="UP000734854"/>
    </source>
</evidence>
<dbReference type="Pfam" id="PF24758">
    <property type="entry name" value="LRR_At5g56370"/>
    <property type="match status" value="2"/>
</dbReference>
<dbReference type="InterPro" id="IPR006553">
    <property type="entry name" value="Leu-rich_rpt_Cys-con_subtyp"/>
</dbReference>
<reference evidence="3 4" key="1">
    <citation type="submission" date="2020-08" db="EMBL/GenBank/DDBJ databases">
        <title>Plant Genome Project.</title>
        <authorList>
            <person name="Zhang R.-G."/>
        </authorList>
    </citation>
    <scope>NUCLEOTIDE SEQUENCE [LARGE SCALE GENOMIC DNA]</scope>
    <source>
        <tissue evidence="3">Rhizome</tissue>
    </source>
</reference>
<organism evidence="3 4">
    <name type="scientific">Zingiber officinale</name>
    <name type="common">Ginger</name>
    <name type="synonym">Amomum zingiber</name>
    <dbReference type="NCBI Taxonomy" id="94328"/>
    <lineage>
        <taxon>Eukaryota</taxon>
        <taxon>Viridiplantae</taxon>
        <taxon>Streptophyta</taxon>
        <taxon>Embryophyta</taxon>
        <taxon>Tracheophyta</taxon>
        <taxon>Spermatophyta</taxon>
        <taxon>Magnoliopsida</taxon>
        <taxon>Liliopsida</taxon>
        <taxon>Zingiberales</taxon>
        <taxon>Zingiberaceae</taxon>
        <taxon>Zingiber</taxon>
    </lineage>
</organism>
<dbReference type="SUPFAM" id="SSF52047">
    <property type="entry name" value="RNI-like"/>
    <property type="match status" value="1"/>
</dbReference>
<protein>
    <recommendedName>
        <fullName evidence="2">F-box/LRR-repeat protein 15/At3g58940/PEG3-like LRR domain-containing protein</fullName>
    </recommendedName>
</protein>
<feature type="region of interest" description="Disordered" evidence="1">
    <location>
        <begin position="74"/>
        <end position="126"/>
    </location>
</feature>
<dbReference type="GO" id="GO:0031146">
    <property type="term" value="P:SCF-dependent proteasomal ubiquitin-dependent protein catabolic process"/>
    <property type="evidence" value="ECO:0007669"/>
    <property type="project" value="TreeGrafter"/>
</dbReference>
<proteinExistence type="predicted"/>
<dbReference type="SMART" id="SM00367">
    <property type="entry name" value="LRR_CC"/>
    <property type="match status" value="7"/>
</dbReference>
<dbReference type="PANTHER" id="PTHR13318:SF92">
    <property type="entry name" value="F-BOX_LRR-REPEAT PROTEIN 8-RELATED"/>
    <property type="match status" value="1"/>
</dbReference>
<feature type="domain" description="F-box/LRR-repeat protein 15/At3g58940/PEG3-like LRR" evidence="2">
    <location>
        <begin position="310"/>
        <end position="384"/>
    </location>
</feature>
<comment type="caution">
    <text evidence="3">The sequence shown here is derived from an EMBL/GenBank/DDBJ whole genome shotgun (WGS) entry which is preliminary data.</text>
</comment>
<feature type="domain" description="F-box/LRR-repeat protein 15/At3g58940/PEG3-like LRR" evidence="2">
    <location>
        <begin position="422"/>
        <end position="534"/>
    </location>
</feature>
<dbReference type="InterPro" id="IPR032675">
    <property type="entry name" value="LRR_dom_sf"/>
</dbReference>
<sequence length="630" mass="67492">MAAVNEPSVAFQMLTNEPFCVQWVLVSDGKIRGHINPNFGRKVPVGVENVLGEHPCGFHGVPCRGFKGGVALGPPEDEAGAPSPADAAAGGDRGSTAARIPKAQRRGREAEAARSAGTPRGRRSARAEEAIFHYERVVGADAGREGERRSLFPVRRCISPQKGKRRGLWIRTTTTPPPRSALAALNGPIRLHHILQTALLNLLAPSLQVSLLFLLRRFRPGDPHPAAITEGESAFHRGITPLIYATTALPSSSISSTLPTGRSAHRFVVGGSRSRAALLVAAPSIFARFDAITKFALKCDRHSESIGDEALVQIASRCRSLTRLKLRACRAVTDGGMAAVAEHCPGLRKLSVGSCTFGYAGVDAVVQRCPMLVELSIKRLRGLPDSSSRVESIIGAASLFTMANTGIVEIHLEKLQVSDRGLAALSLCDLEILHLVKIPECTDDGLAAVAKCCPLLRKIHIDGWKTNRIDDEGLIVVARKYPNLQELALIGLNPTARSMGLIASDCPKLERLALCSSETFGDPEIIRIASKCMALRKLCIKGCPVSDQGMEALAEGCPKDGMLPVNLDATGSAEHQESIGENGVLENNEHLIGHVGAVCLLPSRSYSRSLPWKSPDQICGARDSMKRSEE</sequence>
<feature type="compositionally biased region" description="Low complexity" evidence="1">
    <location>
        <begin position="80"/>
        <end position="99"/>
    </location>
</feature>